<dbReference type="GO" id="GO:0005975">
    <property type="term" value="P:carbohydrate metabolic process"/>
    <property type="evidence" value="ECO:0007669"/>
    <property type="project" value="InterPro"/>
</dbReference>
<reference evidence="5 6" key="1">
    <citation type="journal article" date="2011" name="Stand. Genomic Sci.">
        <title>Complete genome sequence of Deinococcus maricopensis type strain (LB-34).</title>
        <authorList>
            <person name="Pukall R."/>
            <person name="Zeytun A."/>
            <person name="Lucas S."/>
            <person name="Lapidus A."/>
            <person name="Hammon N."/>
            <person name="Deshpande S."/>
            <person name="Nolan M."/>
            <person name="Cheng J.F."/>
            <person name="Pitluck S."/>
            <person name="Liolios K."/>
            <person name="Pagani I."/>
            <person name="Mikhailova N."/>
            <person name="Ivanova N."/>
            <person name="Mavromatis K."/>
            <person name="Pati A."/>
            <person name="Tapia R."/>
            <person name="Han C."/>
            <person name="Goodwin L."/>
            <person name="Chen A."/>
            <person name="Palaniappan K."/>
            <person name="Land M."/>
            <person name="Hauser L."/>
            <person name="Chang Y.J."/>
            <person name="Jeffries C.D."/>
            <person name="Brambilla E.M."/>
            <person name="Rohde M."/>
            <person name="Goker M."/>
            <person name="Detter J.C."/>
            <person name="Woyke T."/>
            <person name="Bristow J."/>
            <person name="Eisen J.A."/>
            <person name="Markowitz V."/>
            <person name="Hugenholtz P."/>
            <person name="Kyrpides N.C."/>
            <person name="Klenk H.P."/>
        </authorList>
    </citation>
    <scope>NUCLEOTIDE SEQUENCE [LARGE SCALE GENOMIC DNA]</scope>
    <source>
        <strain evidence="6">DSM 21211 / LMG 22137 / NRRL B-23946 / LB-34</strain>
    </source>
</reference>
<feature type="chain" id="PRO_5003231703" evidence="3">
    <location>
        <begin position="23"/>
        <end position="411"/>
    </location>
</feature>
<protein>
    <submittedName>
        <fullName evidence="5">Polysaccharide deacetylase</fullName>
    </submittedName>
</protein>
<dbReference type="Proteomes" id="UP000008635">
    <property type="component" value="Chromosome"/>
</dbReference>
<feature type="signal peptide" evidence="3">
    <location>
        <begin position="1"/>
        <end position="22"/>
    </location>
</feature>
<reference evidence="6" key="2">
    <citation type="submission" date="2011-01" db="EMBL/GenBank/DDBJ databases">
        <title>The complete genome of Deinococcus maricopensis DSM 21211.</title>
        <authorList>
            <consortium name="US DOE Joint Genome Institute (JGI-PGF)"/>
            <person name="Lucas S."/>
            <person name="Copeland A."/>
            <person name="Lapidus A."/>
            <person name="Goodwin L."/>
            <person name="Pitluck S."/>
            <person name="Kyrpides N."/>
            <person name="Mavromatis K."/>
            <person name="Pagani I."/>
            <person name="Ivanova N."/>
            <person name="Ovchinnikova G."/>
            <person name="Zeytun A."/>
            <person name="Detter J.C."/>
            <person name="Han C."/>
            <person name="Land M."/>
            <person name="Hauser L."/>
            <person name="Markowitz V."/>
            <person name="Cheng J.-F."/>
            <person name="Hugenholtz P."/>
            <person name="Woyke T."/>
            <person name="Wu D."/>
            <person name="Pukall R."/>
            <person name="Gehrich-Schroeter G."/>
            <person name="Brambilla E."/>
            <person name="Klenk H.-P."/>
            <person name="Eisen J.A."/>
        </authorList>
    </citation>
    <scope>NUCLEOTIDE SEQUENCE [LARGE SCALE GENOMIC DNA]</scope>
    <source>
        <strain evidence="6">DSM 21211 / LMG 22137 / NRRL B-23946 / LB-34</strain>
    </source>
</reference>
<dbReference type="EMBL" id="CP002454">
    <property type="protein sequence ID" value="ADV66723.1"/>
    <property type="molecule type" value="Genomic_DNA"/>
</dbReference>
<dbReference type="HOGENOM" id="CLU_680986_0_0_0"/>
<dbReference type="InterPro" id="IPR011330">
    <property type="entry name" value="Glyco_hydro/deAcase_b/a-brl"/>
</dbReference>
<accession>E8U6N4</accession>
<dbReference type="Gene3D" id="3.20.20.370">
    <property type="entry name" value="Glycoside hydrolase/deacetylase"/>
    <property type="match status" value="1"/>
</dbReference>
<dbReference type="GO" id="GO:0016020">
    <property type="term" value="C:membrane"/>
    <property type="evidence" value="ECO:0007669"/>
    <property type="project" value="TreeGrafter"/>
</dbReference>
<dbReference type="InterPro" id="IPR002509">
    <property type="entry name" value="NODB_dom"/>
</dbReference>
<dbReference type="STRING" id="709986.Deima_1070"/>
<dbReference type="eggNOG" id="COG0726">
    <property type="taxonomic scope" value="Bacteria"/>
</dbReference>
<keyword evidence="1" id="KW-0479">Metal-binding</keyword>
<dbReference type="KEGG" id="dmr:Deima_1070"/>
<feature type="domain" description="NodB homology" evidence="4">
    <location>
        <begin position="226"/>
        <end position="403"/>
    </location>
</feature>
<dbReference type="CDD" id="cd10917">
    <property type="entry name" value="CE4_NodB_like_6s_7s"/>
    <property type="match status" value="1"/>
</dbReference>
<evidence type="ECO:0000313" key="6">
    <source>
        <dbReference type="Proteomes" id="UP000008635"/>
    </source>
</evidence>
<dbReference type="PROSITE" id="PS51677">
    <property type="entry name" value="NODB"/>
    <property type="match status" value="1"/>
</dbReference>
<keyword evidence="3" id="KW-0732">Signal</keyword>
<evidence type="ECO:0000313" key="5">
    <source>
        <dbReference type="EMBL" id="ADV66723.1"/>
    </source>
</evidence>
<dbReference type="InterPro" id="IPR050248">
    <property type="entry name" value="Polysacc_deacetylase_ArnD"/>
</dbReference>
<dbReference type="RefSeq" id="WP_013556228.1">
    <property type="nucleotide sequence ID" value="NC_014958.1"/>
</dbReference>
<dbReference type="GO" id="GO:0046872">
    <property type="term" value="F:metal ion binding"/>
    <property type="evidence" value="ECO:0007669"/>
    <property type="project" value="UniProtKB-KW"/>
</dbReference>
<dbReference type="Pfam" id="PF01522">
    <property type="entry name" value="Polysacc_deac_1"/>
    <property type="match status" value="1"/>
</dbReference>
<dbReference type="PANTHER" id="PTHR10587:SF133">
    <property type="entry name" value="CHITIN DEACETYLASE 1-RELATED"/>
    <property type="match status" value="1"/>
</dbReference>
<keyword evidence="2" id="KW-0378">Hydrolase</keyword>
<keyword evidence="6" id="KW-1185">Reference proteome</keyword>
<evidence type="ECO:0000256" key="2">
    <source>
        <dbReference type="ARBA" id="ARBA00022801"/>
    </source>
</evidence>
<evidence type="ECO:0000256" key="3">
    <source>
        <dbReference type="SAM" id="SignalP"/>
    </source>
</evidence>
<name>E8U6N4_DEIML</name>
<evidence type="ECO:0000256" key="1">
    <source>
        <dbReference type="ARBA" id="ARBA00022723"/>
    </source>
</evidence>
<dbReference type="SUPFAM" id="SSF88713">
    <property type="entry name" value="Glycoside hydrolase/deacetylase"/>
    <property type="match status" value="1"/>
</dbReference>
<gene>
    <name evidence="5" type="ordered locus">Deima_1070</name>
</gene>
<sequence precursor="true">MTVRARAARALLLTAALPVAVAAPVTPVRLSPPPLVQPARPGAVLPGQVQPLAPHTHVARPLPQVLLTPRVPQVRKVEYDSNGFIEAAHAVVLVGPTERAHLRTLAALVARRTLDARPSLAEVDVSVYDRAAYGGFGGPLPLFTASVPRERLDDFVRYAGNAGAYERAWTNPGREPTRAPLEAPERTLSFLGGSSELLRQQVQQAVSQFMGGVHGGLFFKGDSRSQLAALTFDDAPHPLYAPLVLDTLRRAGVHATFFCIGRNAEAYPYFVRDMVAQGHEVANHTYHHVRLPELSAAQVREELSQANAVLQGITGRPVRYFRPPGGEYSAQTLRVAEALGLVTTFWTDDPADFTNPGDAVLQERLLKHLRAGGIVLLHDNAPQALRVLPAFLELARGRQLTLVTVGRLARP</sequence>
<dbReference type="GO" id="GO:0016810">
    <property type="term" value="F:hydrolase activity, acting on carbon-nitrogen (but not peptide) bonds"/>
    <property type="evidence" value="ECO:0007669"/>
    <property type="project" value="InterPro"/>
</dbReference>
<proteinExistence type="predicted"/>
<evidence type="ECO:0000259" key="4">
    <source>
        <dbReference type="PROSITE" id="PS51677"/>
    </source>
</evidence>
<dbReference type="PANTHER" id="PTHR10587">
    <property type="entry name" value="GLYCOSYL TRANSFERASE-RELATED"/>
    <property type="match status" value="1"/>
</dbReference>
<organism evidence="5 6">
    <name type="scientific">Deinococcus maricopensis (strain DSM 21211 / LMG 22137 / NRRL B-23946 / LB-34)</name>
    <dbReference type="NCBI Taxonomy" id="709986"/>
    <lineage>
        <taxon>Bacteria</taxon>
        <taxon>Thermotogati</taxon>
        <taxon>Deinococcota</taxon>
        <taxon>Deinococci</taxon>
        <taxon>Deinococcales</taxon>
        <taxon>Deinococcaceae</taxon>
        <taxon>Deinococcus</taxon>
    </lineage>
</organism>
<dbReference type="AlphaFoldDB" id="E8U6N4"/>